<comment type="caution">
    <text evidence="1">The sequence shown here is derived from an EMBL/GenBank/DDBJ whole genome shotgun (WGS) entry which is preliminary data.</text>
</comment>
<name>A0ACA9LT46_9GLOM</name>
<feature type="non-terminal residue" evidence="1">
    <location>
        <position position="137"/>
    </location>
</feature>
<dbReference type="Proteomes" id="UP000789920">
    <property type="component" value="Unassembled WGS sequence"/>
</dbReference>
<evidence type="ECO:0000313" key="2">
    <source>
        <dbReference type="Proteomes" id="UP000789920"/>
    </source>
</evidence>
<proteinExistence type="predicted"/>
<accession>A0ACA9LT46</accession>
<evidence type="ECO:0000313" key="1">
    <source>
        <dbReference type="EMBL" id="CAG8549399.1"/>
    </source>
</evidence>
<gene>
    <name evidence="1" type="ORF">RPERSI_LOCUS3893</name>
</gene>
<protein>
    <submittedName>
        <fullName evidence="1">27014_t:CDS:1</fullName>
    </submittedName>
</protein>
<reference evidence="1" key="1">
    <citation type="submission" date="2021-06" db="EMBL/GenBank/DDBJ databases">
        <authorList>
            <person name="Kallberg Y."/>
            <person name="Tangrot J."/>
            <person name="Rosling A."/>
        </authorList>
    </citation>
    <scope>NUCLEOTIDE SEQUENCE</scope>
    <source>
        <strain evidence="1">MA461A</strain>
    </source>
</reference>
<organism evidence="1 2">
    <name type="scientific">Racocetra persica</name>
    <dbReference type="NCBI Taxonomy" id="160502"/>
    <lineage>
        <taxon>Eukaryota</taxon>
        <taxon>Fungi</taxon>
        <taxon>Fungi incertae sedis</taxon>
        <taxon>Mucoromycota</taxon>
        <taxon>Glomeromycotina</taxon>
        <taxon>Glomeromycetes</taxon>
        <taxon>Diversisporales</taxon>
        <taxon>Gigasporaceae</taxon>
        <taxon>Racocetra</taxon>
    </lineage>
</organism>
<keyword evidence="2" id="KW-1185">Reference proteome</keyword>
<dbReference type="EMBL" id="CAJVQC010005108">
    <property type="protein sequence ID" value="CAG8549399.1"/>
    <property type="molecule type" value="Genomic_DNA"/>
</dbReference>
<sequence length="137" mass="13204">MNKAIKDPVINSKQLTRTSEAAAVAAEGIKKNSVIVGILINQKLKMYTHDLTLGAALTGPSAPEVAGPLEFKAGRLDDDGPGDGGLVGPVGIVPDGAGPAGSIGASEGAVGPAGIVSDGAGPVDSVGAPEGATVGPT</sequence>